<evidence type="ECO:0000256" key="1">
    <source>
        <dbReference type="SAM" id="Phobius"/>
    </source>
</evidence>
<dbReference type="Proteomes" id="UP000761574">
    <property type="component" value="Unassembled WGS sequence"/>
</dbReference>
<evidence type="ECO:0000313" key="2">
    <source>
        <dbReference type="EMBL" id="GIU49738.1"/>
    </source>
</evidence>
<organism evidence="2 3">
    <name type="scientific">Shewanella algidipiscicola</name>
    <dbReference type="NCBI Taxonomy" id="614070"/>
    <lineage>
        <taxon>Bacteria</taxon>
        <taxon>Pseudomonadati</taxon>
        <taxon>Pseudomonadota</taxon>
        <taxon>Gammaproteobacteria</taxon>
        <taxon>Alteromonadales</taxon>
        <taxon>Shewanellaceae</taxon>
        <taxon>Shewanella</taxon>
    </lineage>
</organism>
<comment type="caution">
    <text evidence="2">The sequence shown here is derived from an EMBL/GenBank/DDBJ whole genome shotgun (WGS) entry which is preliminary data.</text>
</comment>
<gene>
    <name evidence="2" type="ORF">TUM4630_29030</name>
</gene>
<proteinExistence type="predicted"/>
<dbReference type="Pfam" id="PF11143">
    <property type="entry name" value="DUF2919"/>
    <property type="match status" value="1"/>
</dbReference>
<keyword evidence="1" id="KW-0472">Membrane</keyword>
<dbReference type="InterPro" id="IPR021318">
    <property type="entry name" value="DUF2919"/>
</dbReference>
<feature type="transmembrane region" description="Helical" evidence="1">
    <location>
        <begin position="59"/>
        <end position="76"/>
    </location>
</feature>
<feature type="transmembrane region" description="Helical" evidence="1">
    <location>
        <begin position="20"/>
        <end position="39"/>
    </location>
</feature>
<sequence>MNFGHINWIDDNGHFKPPIMLYLILAFIARGWCVFIASLTQASDRAALVALIYPQKSDFLLALAAGAGALILYALVIAERKRAPRWVRPIFNQLKWLLVLLLMIDGGLLLQRLIHNHFLYTWHFGLDALFLFWSLLYIASSKHLSYYLNDWRNDANMAHIDSGK</sequence>
<evidence type="ECO:0000313" key="3">
    <source>
        <dbReference type="Proteomes" id="UP000761574"/>
    </source>
</evidence>
<protein>
    <recommendedName>
        <fullName evidence="4">DUF2919 domain-containing protein</fullName>
    </recommendedName>
</protein>
<name>A0ABQ4PNC1_9GAMM</name>
<dbReference type="RefSeq" id="WP_119979131.1">
    <property type="nucleotide sequence ID" value="NZ_BPFB01000041.1"/>
</dbReference>
<dbReference type="EMBL" id="BPFB01000041">
    <property type="protein sequence ID" value="GIU49738.1"/>
    <property type="molecule type" value="Genomic_DNA"/>
</dbReference>
<accession>A0ABQ4PNC1</accession>
<keyword evidence="3" id="KW-1185">Reference proteome</keyword>
<reference evidence="2 3" key="1">
    <citation type="submission" date="2021-05" db="EMBL/GenBank/DDBJ databases">
        <title>Molecular characterization for Shewanella algae harboring chromosomal blaOXA-55-like strains isolated from clinical and environment sample.</title>
        <authorList>
            <person name="Ohama Y."/>
            <person name="Aoki K."/>
            <person name="Harada S."/>
            <person name="Moriya K."/>
            <person name="Ishii Y."/>
            <person name="Tateda K."/>
        </authorList>
    </citation>
    <scope>NUCLEOTIDE SEQUENCE [LARGE SCALE GENOMIC DNA]</scope>
    <source>
        <strain evidence="2 3">LMG 23746</strain>
    </source>
</reference>
<evidence type="ECO:0008006" key="4">
    <source>
        <dbReference type="Google" id="ProtNLM"/>
    </source>
</evidence>
<feature type="transmembrane region" description="Helical" evidence="1">
    <location>
        <begin position="96"/>
        <end position="114"/>
    </location>
</feature>
<keyword evidence="1" id="KW-0812">Transmembrane</keyword>
<keyword evidence="1" id="KW-1133">Transmembrane helix</keyword>